<evidence type="ECO:0000313" key="7">
    <source>
        <dbReference type="EMBL" id="TXR52052.1"/>
    </source>
</evidence>
<dbReference type="EMBL" id="VKAD01000002">
    <property type="protein sequence ID" value="TXR52052.1"/>
    <property type="molecule type" value="Genomic_DNA"/>
</dbReference>
<dbReference type="PROSITE" id="PS51898">
    <property type="entry name" value="TYR_RECOMBINASE"/>
    <property type="match status" value="1"/>
</dbReference>
<evidence type="ECO:0000313" key="8">
    <source>
        <dbReference type="Proteomes" id="UP000321764"/>
    </source>
</evidence>
<dbReference type="OrthoDB" id="9057547at2"/>
<dbReference type="InterPro" id="IPR057084">
    <property type="entry name" value="Int_N"/>
</dbReference>
<dbReference type="InterPro" id="IPR010998">
    <property type="entry name" value="Integrase_recombinase_N"/>
</dbReference>
<keyword evidence="8" id="KW-1185">Reference proteome</keyword>
<name>A0A5C8Z1M3_9GAMM</name>
<dbReference type="InterPro" id="IPR044068">
    <property type="entry name" value="CB"/>
</dbReference>
<dbReference type="GO" id="GO:0006310">
    <property type="term" value="P:DNA recombination"/>
    <property type="evidence" value="ECO:0007669"/>
    <property type="project" value="UniProtKB-KW"/>
</dbReference>
<dbReference type="PROSITE" id="PS51900">
    <property type="entry name" value="CB"/>
    <property type="match status" value="1"/>
</dbReference>
<dbReference type="Gene3D" id="1.10.443.10">
    <property type="entry name" value="Intergrase catalytic core"/>
    <property type="match status" value="1"/>
</dbReference>
<dbReference type="Gene3D" id="1.10.150.130">
    <property type="match status" value="1"/>
</dbReference>
<dbReference type="Proteomes" id="UP000321764">
    <property type="component" value="Unassembled WGS sequence"/>
</dbReference>
<feature type="domain" description="Core-binding (CB)" evidence="6">
    <location>
        <begin position="57"/>
        <end position="135"/>
    </location>
</feature>
<keyword evidence="1" id="KW-0229">DNA integration</keyword>
<evidence type="ECO:0000256" key="3">
    <source>
        <dbReference type="ARBA" id="ARBA00023172"/>
    </source>
</evidence>
<gene>
    <name evidence="7" type="ORF">FME95_11595</name>
</gene>
<evidence type="ECO:0000256" key="1">
    <source>
        <dbReference type="ARBA" id="ARBA00022908"/>
    </source>
</evidence>
<organism evidence="7 8">
    <name type="scientific">Reinekea thalattae</name>
    <dbReference type="NCBI Taxonomy" id="2593301"/>
    <lineage>
        <taxon>Bacteria</taxon>
        <taxon>Pseudomonadati</taxon>
        <taxon>Pseudomonadota</taxon>
        <taxon>Gammaproteobacteria</taxon>
        <taxon>Oceanospirillales</taxon>
        <taxon>Saccharospirillaceae</taxon>
        <taxon>Reinekea</taxon>
    </lineage>
</organism>
<dbReference type="InterPro" id="IPR050090">
    <property type="entry name" value="Tyrosine_recombinase_XerCD"/>
</dbReference>
<keyword evidence="2 4" id="KW-0238">DNA-binding</keyword>
<keyword evidence="3" id="KW-0233">DNA recombination</keyword>
<sequence>MIKKTDKGYSVDVRPAGRNGRRFRKTFATRAEATVYERYIRENHSNPEPWETKTDKRRLSDLAQLWYEQHGQQLKSGAQRLSKLEYLIEIMGNPRADQFTQKDFANFRTERLKTVTANTVNHDQAYLRGMFNELKRLGEYHGPNPIDGIRSLKIDEPELGFLDSDRVKTLLDELDQSTSHAKVIARVCLATGARWGEASTLNANKVRAGKVHFSATKSGKNRSIPISNDLEAMIKENLPIVDGLNTFKRTIDKLGWQLPKGQSTHILRHTFASHFMMNGGNILTLQRVLGHSSLTMTMRYAHLAPEHLSEVLELNPLS</sequence>
<reference evidence="7 8" key="1">
    <citation type="submission" date="2019-07" db="EMBL/GenBank/DDBJ databases">
        <title>Reinekea sp. strain SSH23 genome sequencing and assembly.</title>
        <authorList>
            <person name="Kim I."/>
        </authorList>
    </citation>
    <scope>NUCLEOTIDE SEQUENCE [LARGE SCALE GENOMIC DNA]</scope>
    <source>
        <strain evidence="7 8">SSH23</strain>
    </source>
</reference>
<protein>
    <submittedName>
        <fullName evidence="7">Tyrosine-type recombinase/integrase</fullName>
    </submittedName>
</protein>
<evidence type="ECO:0000259" key="5">
    <source>
        <dbReference type="PROSITE" id="PS51898"/>
    </source>
</evidence>
<feature type="domain" description="Tyr recombinase" evidence="5">
    <location>
        <begin position="157"/>
        <end position="313"/>
    </location>
</feature>
<dbReference type="RefSeq" id="WP_147714648.1">
    <property type="nucleotide sequence ID" value="NZ_VKAD01000002.1"/>
</dbReference>
<dbReference type="SUPFAM" id="SSF56349">
    <property type="entry name" value="DNA breaking-rejoining enzymes"/>
    <property type="match status" value="1"/>
</dbReference>
<dbReference type="GO" id="GO:0015074">
    <property type="term" value="P:DNA integration"/>
    <property type="evidence" value="ECO:0007669"/>
    <property type="project" value="UniProtKB-KW"/>
</dbReference>
<comment type="caution">
    <text evidence="7">The sequence shown here is derived from an EMBL/GenBank/DDBJ whole genome shotgun (WGS) entry which is preliminary data.</text>
</comment>
<dbReference type="InterPro" id="IPR013762">
    <property type="entry name" value="Integrase-like_cat_sf"/>
</dbReference>
<dbReference type="GO" id="GO:0003677">
    <property type="term" value="F:DNA binding"/>
    <property type="evidence" value="ECO:0007669"/>
    <property type="project" value="UniProtKB-UniRule"/>
</dbReference>
<dbReference type="AlphaFoldDB" id="A0A5C8Z1M3"/>
<dbReference type="PANTHER" id="PTHR30349">
    <property type="entry name" value="PHAGE INTEGRASE-RELATED"/>
    <property type="match status" value="1"/>
</dbReference>
<dbReference type="InterPro" id="IPR011010">
    <property type="entry name" value="DNA_brk_join_enz"/>
</dbReference>
<accession>A0A5C8Z1M3</accession>
<evidence type="ECO:0000256" key="4">
    <source>
        <dbReference type="PROSITE-ProRule" id="PRU01248"/>
    </source>
</evidence>
<dbReference type="CDD" id="cd00796">
    <property type="entry name" value="INT_Rci_Hp1_C"/>
    <property type="match status" value="1"/>
</dbReference>
<dbReference type="Pfam" id="PF00589">
    <property type="entry name" value="Phage_integrase"/>
    <property type="match status" value="1"/>
</dbReference>
<dbReference type="Pfam" id="PF24624">
    <property type="entry name" value="Int_N"/>
    <property type="match status" value="1"/>
</dbReference>
<evidence type="ECO:0000256" key="2">
    <source>
        <dbReference type="ARBA" id="ARBA00023125"/>
    </source>
</evidence>
<dbReference type="InterPro" id="IPR002104">
    <property type="entry name" value="Integrase_catalytic"/>
</dbReference>
<proteinExistence type="predicted"/>
<dbReference type="PANTHER" id="PTHR30349:SF93">
    <property type="entry name" value="FELS-2 PROPHAGE PROTEIN"/>
    <property type="match status" value="1"/>
</dbReference>
<evidence type="ECO:0000259" key="6">
    <source>
        <dbReference type="PROSITE" id="PS51900"/>
    </source>
</evidence>